<dbReference type="GO" id="GO:0016746">
    <property type="term" value="F:acyltransferase activity"/>
    <property type="evidence" value="ECO:0007669"/>
    <property type="project" value="UniProtKB-KW"/>
</dbReference>
<evidence type="ECO:0000313" key="6">
    <source>
        <dbReference type="EMBL" id="MFC5003027.1"/>
    </source>
</evidence>
<dbReference type="InterPro" id="IPR043968">
    <property type="entry name" value="SGNH"/>
</dbReference>
<feature type="transmembrane region" description="Helical" evidence="3">
    <location>
        <begin position="60"/>
        <end position="80"/>
    </location>
</feature>
<evidence type="ECO:0000259" key="5">
    <source>
        <dbReference type="Pfam" id="PF19040"/>
    </source>
</evidence>
<dbReference type="Pfam" id="PF01757">
    <property type="entry name" value="Acyl_transf_3"/>
    <property type="match status" value="1"/>
</dbReference>
<keyword evidence="7" id="KW-1185">Reference proteome</keyword>
<feature type="transmembrane region" description="Helical" evidence="3">
    <location>
        <begin position="342"/>
        <end position="362"/>
    </location>
</feature>
<name>A0ABV9W2Y9_9ACTN</name>
<dbReference type="Proteomes" id="UP001595912">
    <property type="component" value="Unassembled WGS sequence"/>
</dbReference>
<dbReference type="EC" id="2.3.1.-" evidence="6"/>
<feature type="transmembrane region" description="Helical" evidence="3">
    <location>
        <begin position="317"/>
        <end position="336"/>
    </location>
</feature>
<evidence type="ECO:0000313" key="7">
    <source>
        <dbReference type="Proteomes" id="UP001595912"/>
    </source>
</evidence>
<feature type="transmembrane region" description="Helical" evidence="3">
    <location>
        <begin position="195"/>
        <end position="214"/>
    </location>
</feature>
<protein>
    <submittedName>
        <fullName evidence="6">Acyltransferase family protein</fullName>
        <ecNumber evidence="6">2.3.1.-</ecNumber>
    </submittedName>
</protein>
<evidence type="ECO:0000256" key="3">
    <source>
        <dbReference type="SAM" id="Phobius"/>
    </source>
</evidence>
<feature type="domain" description="Acyltransferase 3" evidence="4">
    <location>
        <begin position="35"/>
        <end position="352"/>
    </location>
</feature>
<dbReference type="RefSeq" id="WP_380121666.1">
    <property type="nucleotide sequence ID" value="NZ_JBHSIU010000046.1"/>
</dbReference>
<feature type="domain" description="SGNH" evidence="5">
    <location>
        <begin position="493"/>
        <end position="722"/>
    </location>
</feature>
<dbReference type="PANTHER" id="PTHR23028">
    <property type="entry name" value="ACETYLTRANSFERASE"/>
    <property type="match status" value="1"/>
</dbReference>
<feature type="transmembrane region" description="Helical" evidence="3">
    <location>
        <begin position="275"/>
        <end position="296"/>
    </location>
</feature>
<gene>
    <name evidence="6" type="ORF">ACFPIJ_35005</name>
</gene>
<proteinExistence type="predicted"/>
<keyword evidence="3" id="KW-1133">Transmembrane helix</keyword>
<feature type="region of interest" description="Disordered" evidence="2">
    <location>
        <begin position="1"/>
        <end position="31"/>
    </location>
</feature>
<sequence length="728" mass="77703">MPSRNATYEPYRAAPEARTAQTRAPEQPQDRFRPDIEGLRAVAVLLVVANHAGLGLVHGGYVGVDVFFVISGFLITLHLFRELQRTGRIGFGAFYGRRIVRLLPASTVVVIATVAAAWTWMSPVQAKAVVFDALSAAAYGINVRLAVLGTDYLSAELEPSPLQHFWSLAVEEQFYFIWPLLLVAAATRRASRRSAAIALTLLGVVSFAVCVWQTGHSQPWAYFGIQARAWELAAGALVALAAERLAKARGTAALTWLGLAAIVAAAVMFDETTRFPGMAALLPVGGAVLVIAGGCAKSPKGAVALLKTPPMQAIGKLSYSWYLWHWPALMLAPHVVGAEHGLGTWAKAAVAAGSLLPAWLSLKLVENRVRFNPVFKRRPRRGLGLGAMLTALACGAAAIFLGLPNEVRGEGTAQDTAQALAQQNAANDAAAEARQLEEARKRLLELIATSAPLTAMPQNLTPPVTAATNDRPQGSKGCLASLDETSIKPALAEGCDKHGDPQGKTTMVLFGDSHTEQWFDAVDAVAKRNHQKLVVLTKSGCTPADAYTIKVNARRAFTECATWREEAFAKIKELKPALVLMSTRTYGDPPVDKAGAVTVGKAEADKAWSQALIRSAKRVQQLGARPVIMQDTPDPRGASVPDCVAAHPAAVQQCALKVATAIYATRKTANEDAAKEAGFTVVDPTPWFCTDTVCPVIIGNALVYRDGSHVTTSYIKLLTPLLQAELKG</sequence>
<feature type="transmembrane region" description="Helical" evidence="3">
    <location>
        <begin position="100"/>
        <end position="121"/>
    </location>
</feature>
<keyword evidence="6" id="KW-0012">Acyltransferase</keyword>
<dbReference type="InterPro" id="IPR050879">
    <property type="entry name" value="Acyltransferase_3"/>
</dbReference>
<dbReference type="Pfam" id="PF19040">
    <property type="entry name" value="SGNH"/>
    <property type="match status" value="1"/>
</dbReference>
<dbReference type="PANTHER" id="PTHR23028:SF53">
    <property type="entry name" value="ACYL_TRANSF_3 DOMAIN-CONTAINING PROTEIN"/>
    <property type="match status" value="1"/>
</dbReference>
<evidence type="ECO:0000256" key="1">
    <source>
        <dbReference type="SAM" id="Coils"/>
    </source>
</evidence>
<feature type="transmembrane region" description="Helical" evidence="3">
    <location>
        <begin position="252"/>
        <end position="269"/>
    </location>
</feature>
<keyword evidence="3" id="KW-0472">Membrane</keyword>
<dbReference type="InterPro" id="IPR002656">
    <property type="entry name" value="Acyl_transf_3_dom"/>
</dbReference>
<accession>A0ABV9W2Y9</accession>
<keyword evidence="6" id="KW-0808">Transferase</keyword>
<evidence type="ECO:0000259" key="4">
    <source>
        <dbReference type="Pfam" id="PF01757"/>
    </source>
</evidence>
<comment type="caution">
    <text evidence="6">The sequence shown here is derived from an EMBL/GenBank/DDBJ whole genome shotgun (WGS) entry which is preliminary data.</text>
</comment>
<keyword evidence="1" id="KW-0175">Coiled coil</keyword>
<feature type="transmembrane region" description="Helical" evidence="3">
    <location>
        <begin position="383"/>
        <end position="403"/>
    </location>
</feature>
<feature type="coiled-coil region" evidence="1">
    <location>
        <begin position="419"/>
        <end position="449"/>
    </location>
</feature>
<keyword evidence="3" id="KW-0812">Transmembrane</keyword>
<reference evidence="7" key="1">
    <citation type="journal article" date="2019" name="Int. J. Syst. Evol. Microbiol.">
        <title>The Global Catalogue of Microorganisms (GCM) 10K type strain sequencing project: providing services to taxonomists for standard genome sequencing and annotation.</title>
        <authorList>
            <consortium name="The Broad Institute Genomics Platform"/>
            <consortium name="The Broad Institute Genome Sequencing Center for Infectious Disease"/>
            <person name="Wu L."/>
            <person name="Ma J."/>
        </authorList>
    </citation>
    <scope>NUCLEOTIDE SEQUENCE [LARGE SCALE GENOMIC DNA]</scope>
    <source>
        <strain evidence="7">CGMCC 4.7152</strain>
    </source>
</reference>
<feature type="transmembrane region" description="Helical" evidence="3">
    <location>
        <begin position="165"/>
        <end position="183"/>
    </location>
</feature>
<feature type="transmembrane region" description="Helical" evidence="3">
    <location>
        <begin position="220"/>
        <end position="240"/>
    </location>
</feature>
<evidence type="ECO:0000256" key="2">
    <source>
        <dbReference type="SAM" id="MobiDB-lite"/>
    </source>
</evidence>
<dbReference type="EMBL" id="JBHSIU010000046">
    <property type="protein sequence ID" value="MFC5003027.1"/>
    <property type="molecule type" value="Genomic_DNA"/>
</dbReference>
<organism evidence="6 7">
    <name type="scientific">Dactylosporangium cerinum</name>
    <dbReference type="NCBI Taxonomy" id="1434730"/>
    <lineage>
        <taxon>Bacteria</taxon>
        <taxon>Bacillati</taxon>
        <taxon>Actinomycetota</taxon>
        <taxon>Actinomycetes</taxon>
        <taxon>Micromonosporales</taxon>
        <taxon>Micromonosporaceae</taxon>
        <taxon>Dactylosporangium</taxon>
    </lineage>
</organism>